<proteinExistence type="predicted"/>
<reference evidence="1" key="1">
    <citation type="journal article" date="2021" name="PeerJ">
        <title>Extensive microbial diversity within the chicken gut microbiome revealed by metagenomics and culture.</title>
        <authorList>
            <person name="Gilroy R."/>
            <person name="Ravi A."/>
            <person name="Getino M."/>
            <person name="Pursley I."/>
            <person name="Horton D.L."/>
            <person name="Alikhan N.F."/>
            <person name="Baker D."/>
            <person name="Gharbi K."/>
            <person name="Hall N."/>
            <person name="Watson M."/>
            <person name="Adriaenssens E.M."/>
            <person name="Foster-Nyarko E."/>
            <person name="Jarju S."/>
            <person name="Secka A."/>
            <person name="Antonio M."/>
            <person name="Oren A."/>
            <person name="Chaudhuri R.R."/>
            <person name="La Ragione R."/>
            <person name="Hildebrand F."/>
            <person name="Pallen M.J."/>
        </authorList>
    </citation>
    <scope>NUCLEOTIDE SEQUENCE</scope>
    <source>
        <strain evidence="1">CHK165-2605</strain>
    </source>
</reference>
<evidence type="ECO:0000313" key="2">
    <source>
        <dbReference type="Proteomes" id="UP000823895"/>
    </source>
</evidence>
<evidence type="ECO:0008006" key="3">
    <source>
        <dbReference type="Google" id="ProtNLM"/>
    </source>
</evidence>
<evidence type="ECO:0000313" key="1">
    <source>
        <dbReference type="EMBL" id="HJC42641.1"/>
    </source>
</evidence>
<dbReference type="EMBL" id="DWWI01000065">
    <property type="protein sequence ID" value="HJC42641.1"/>
    <property type="molecule type" value="Genomic_DNA"/>
</dbReference>
<dbReference type="SUPFAM" id="SSF52540">
    <property type="entry name" value="P-loop containing nucleoside triphosphate hydrolases"/>
    <property type="match status" value="1"/>
</dbReference>
<dbReference type="AlphaFoldDB" id="A0A9D2P3G5"/>
<accession>A0A9D2P3G5</accession>
<organism evidence="1 2">
    <name type="scientific">Candidatus Mediterraneibacter gallistercoris</name>
    <dbReference type="NCBI Taxonomy" id="2838671"/>
    <lineage>
        <taxon>Bacteria</taxon>
        <taxon>Bacillati</taxon>
        <taxon>Bacillota</taxon>
        <taxon>Clostridia</taxon>
        <taxon>Lachnospirales</taxon>
        <taxon>Lachnospiraceae</taxon>
        <taxon>Mediterraneibacter</taxon>
    </lineage>
</organism>
<dbReference type="Proteomes" id="UP000823895">
    <property type="component" value="Unassembled WGS sequence"/>
</dbReference>
<reference evidence="1" key="2">
    <citation type="submission" date="2021-04" db="EMBL/GenBank/DDBJ databases">
        <authorList>
            <person name="Gilroy R."/>
        </authorList>
    </citation>
    <scope>NUCLEOTIDE SEQUENCE</scope>
    <source>
        <strain evidence="1">CHK165-2605</strain>
    </source>
</reference>
<dbReference type="Gene3D" id="3.40.50.300">
    <property type="entry name" value="P-loop containing nucleotide triphosphate hydrolases"/>
    <property type="match status" value="1"/>
</dbReference>
<protein>
    <recommendedName>
        <fullName evidence="3">HPr kinase/phosphorylase</fullName>
    </recommendedName>
</protein>
<dbReference type="SUPFAM" id="SSF53795">
    <property type="entry name" value="PEP carboxykinase-like"/>
    <property type="match status" value="1"/>
</dbReference>
<dbReference type="InterPro" id="IPR027417">
    <property type="entry name" value="P-loop_NTPase"/>
</dbReference>
<name>A0A9D2P3G5_9FIRM</name>
<gene>
    <name evidence="1" type="ORF">H9756_03010</name>
</gene>
<comment type="caution">
    <text evidence="1">The sequence shown here is derived from an EMBL/GenBank/DDBJ whole genome shotgun (WGS) entry which is preliminary data.</text>
</comment>
<sequence>MRFHYFLGFEEPCMLYEESETGMKTVYLNRKYESALLNTGNYKIFNALALEKVLIAHESIILHASYVNYNGKAILFTAPSGTGKSTQAALWEEYKGAEIVNGDRVIIREGAEGFEAYGIPVCGSSDICLNRTLPIAAIVYLQQGTENHIQLMRFAERVKSLISETTISFFDQEFVEQALEVLQRLGAQVPCYYYSCTKDEDAVIKLYDTLEEN</sequence>